<organism evidence="5 6">
    <name type="scientific">Brachybacterium ginsengisoli</name>
    <dbReference type="NCBI Taxonomy" id="1331682"/>
    <lineage>
        <taxon>Bacteria</taxon>
        <taxon>Bacillati</taxon>
        <taxon>Actinomycetota</taxon>
        <taxon>Actinomycetes</taxon>
        <taxon>Micrococcales</taxon>
        <taxon>Dermabacteraceae</taxon>
        <taxon>Brachybacterium</taxon>
    </lineage>
</organism>
<dbReference type="Pfam" id="PF13302">
    <property type="entry name" value="Acetyltransf_3"/>
    <property type="match status" value="1"/>
</dbReference>
<dbReference type="KEGG" id="bgg:CFK41_16155"/>
<keyword evidence="6" id="KW-1185">Reference proteome</keyword>
<dbReference type="InterPro" id="IPR051531">
    <property type="entry name" value="N-acetyltransferase"/>
</dbReference>
<dbReference type="SUPFAM" id="SSF55729">
    <property type="entry name" value="Acyl-CoA N-acyltransferases (Nat)"/>
    <property type="match status" value="1"/>
</dbReference>
<feature type="domain" description="N-acetyltransferase" evidence="4">
    <location>
        <begin position="24"/>
        <end position="170"/>
    </location>
</feature>
<dbReference type="OrthoDB" id="3466127at2"/>
<evidence type="ECO:0000256" key="3">
    <source>
        <dbReference type="ARBA" id="ARBA00038502"/>
    </source>
</evidence>
<name>A0A291H0Z6_9MICO</name>
<keyword evidence="2" id="KW-0012">Acyltransferase</keyword>
<dbReference type="PANTHER" id="PTHR43792">
    <property type="entry name" value="GNAT FAMILY, PUTATIVE (AFU_ORTHOLOGUE AFUA_3G00765)-RELATED-RELATED"/>
    <property type="match status" value="1"/>
</dbReference>
<dbReference type="AlphaFoldDB" id="A0A291H0Z6"/>
<dbReference type="InterPro" id="IPR000182">
    <property type="entry name" value="GNAT_dom"/>
</dbReference>
<dbReference type="Proteomes" id="UP000217889">
    <property type="component" value="Chromosome"/>
</dbReference>
<keyword evidence="1 5" id="KW-0808">Transferase</keyword>
<dbReference type="EMBL" id="CP023564">
    <property type="protein sequence ID" value="ATG56137.1"/>
    <property type="molecule type" value="Genomic_DNA"/>
</dbReference>
<dbReference type="GO" id="GO:0016747">
    <property type="term" value="F:acyltransferase activity, transferring groups other than amino-acyl groups"/>
    <property type="evidence" value="ECO:0007669"/>
    <property type="project" value="InterPro"/>
</dbReference>
<dbReference type="InterPro" id="IPR016181">
    <property type="entry name" value="Acyl_CoA_acyltransferase"/>
</dbReference>
<comment type="similarity">
    <text evidence="3">Belongs to the acetyltransferase family. RimJ subfamily.</text>
</comment>
<reference evidence="5 6" key="1">
    <citation type="journal article" date="2014" name="Int. J. Syst. Evol. Microbiol.">
        <title>Brachybacterium ginsengisoli sp. nov., isolated from soil of a ginseng field.</title>
        <authorList>
            <person name="Hoang V.A."/>
            <person name="Kim Y.J."/>
            <person name="Nguyen N.L."/>
            <person name="Yang D.C."/>
        </authorList>
    </citation>
    <scope>NUCLEOTIDE SEQUENCE [LARGE SCALE GENOMIC DNA]</scope>
    <source>
        <strain evidence="5 6">DCY80</strain>
    </source>
</reference>
<evidence type="ECO:0000256" key="2">
    <source>
        <dbReference type="ARBA" id="ARBA00023315"/>
    </source>
</evidence>
<dbReference type="RefSeq" id="WP_096800597.1">
    <property type="nucleotide sequence ID" value="NZ_CP023564.1"/>
</dbReference>
<dbReference type="PANTHER" id="PTHR43792:SF8">
    <property type="entry name" value="[RIBOSOMAL PROTEIN US5]-ALANINE N-ACETYLTRANSFERASE"/>
    <property type="match status" value="1"/>
</dbReference>
<evidence type="ECO:0000256" key="1">
    <source>
        <dbReference type="ARBA" id="ARBA00022679"/>
    </source>
</evidence>
<proteinExistence type="inferred from homology"/>
<protein>
    <submittedName>
        <fullName evidence="5">GNAT family N-acetyltransferase</fullName>
    </submittedName>
</protein>
<dbReference type="Gene3D" id="3.40.630.30">
    <property type="match status" value="1"/>
</dbReference>
<evidence type="ECO:0000259" key="4">
    <source>
        <dbReference type="Pfam" id="PF13302"/>
    </source>
</evidence>
<evidence type="ECO:0000313" key="6">
    <source>
        <dbReference type="Proteomes" id="UP000217889"/>
    </source>
</evidence>
<evidence type="ECO:0000313" key="5">
    <source>
        <dbReference type="EMBL" id="ATG56137.1"/>
    </source>
</evidence>
<accession>A0A291H0Z6</accession>
<sequence length="221" mass="24349">MDSTFPDLATLHPLFGLVLRAGDLTLRPLADADFGEYAELLRRPIFEDADSPAMFWWYRAEPEQRIRNALAFQWQQRSGISPTDWTLPLGIWAQGRLIGCQDVSARRFAERRTVGTGSWLTLDAHGKGYGKLMRQAVLAVAFDHLGALRAESSAVIGNDPSFAVSRGCGYVDNGTQISTLPGPPHVEQRFLVTPETFRRPSVPVEVDGLTPALREMLGAVG</sequence>
<gene>
    <name evidence="5" type="ORF">CFK41_16155</name>
</gene>